<proteinExistence type="predicted"/>
<dbReference type="RefSeq" id="WP_377180748.1">
    <property type="nucleotide sequence ID" value="NZ_JBHUOG010000001.1"/>
</dbReference>
<evidence type="ECO:0000313" key="1">
    <source>
        <dbReference type="EMBL" id="MFD2792908.1"/>
    </source>
</evidence>
<protein>
    <submittedName>
        <fullName evidence="1">Uncharacterized protein</fullName>
    </submittedName>
</protein>
<dbReference type="Proteomes" id="UP001597479">
    <property type="component" value="Unassembled WGS sequence"/>
</dbReference>
<accession>A0ABW5VRQ5</accession>
<gene>
    <name evidence="1" type="ORF">ACFS27_05025</name>
</gene>
<evidence type="ECO:0000313" key="2">
    <source>
        <dbReference type="Proteomes" id="UP001597479"/>
    </source>
</evidence>
<sequence>MYSKREREPSDTDGAVVGPDVVVLRHAATELARRGADDAVARFRRAIRMRDVADVTRGST</sequence>
<reference evidence="2" key="1">
    <citation type="journal article" date="2019" name="Int. J. Syst. Evol. Microbiol.">
        <title>The Global Catalogue of Microorganisms (GCM) 10K type strain sequencing project: providing services to taxonomists for standard genome sequencing and annotation.</title>
        <authorList>
            <consortium name="The Broad Institute Genomics Platform"/>
            <consortium name="The Broad Institute Genome Sequencing Center for Infectious Disease"/>
            <person name="Wu L."/>
            <person name="Ma J."/>
        </authorList>
    </citation>
    <scope>NUCLEOTIDE SEQUENCE [LARGE SCALE GENOMIC DNA]</scope>
    <source>
        <strain evidence="2">CCM 7044</strain>
    </source>
</reference>
<keyword evidence="2" id="KW-1185">Reference proteome</keyword>
<organism evidence="1 2">
    <name type="scientific">Promicromonospora vindobonensis</name>
    <dbReference type="NCBI Taxonomy" id="195748"/>
    <lineage>
        <taxon>Bacteria</taxon>
        <taxon>Bacillati</taxon>
        <taxon>Actinomycetota</taxon>
        <taxon>Actinomycetes</taxon>
        <taxon>Micrococcales</taxon>
        <taxon>Promicromonosporaceae</taxon>
        <taxon>Promicromonospora</taxon>
    </lineage>
</organism>
<dbReference type="EMBL" id="JBHUOG010000001">
    <property type="protein sequence ID" value="MFD2792908.1"/>
    <property type="molecule type" value="Genomic_DNA"/>
</dbReference>
<name>A0ABW5VRQ5_9MICO</name>
<comment type="caution">
    <text evidence="1">The sequence shown here is derived from an EMBL/GenBank/DDBJ whole genome shotgun (WGS) entry which is preliminary data.</text>
</comment>